<sequence>MPVQLFPVYGNENAAMGPYSSGNTSPKTIKFPEQFFRHVYNKPLTGKTLREMQYAPLYLDAKITATTSKIVGVTTAGSNLKVYNEHLEPRTTNDKNVNTKCYHQNPVEHVEALSSVSRSPGHNAVYRTYPLLVPRDKPFKLNFIKPIPVKQHSDFLPVASTAVPFLPRVRISPPFMNNQQYIVNPEISDIDDDLGPAKPKRPQFLPFNKLHRIHLNIARVYSPVSQKLQNYSGVYSMNVDSEHAQLQSDMPSILHLSKKSENKNVT</sequence>
<dbReference type="OrthoDB" id="6899488at2759"/>
<organism evidence="1 3">
    <name type="scientific">Arctia plantaginis</name>
    <name type="common">Wood tiger moth</name>
    <name type="synonym">Phalaena plantaginis</name>
    <dbReference type="NCBI Taxonomy" id="874455"/>
    <lineage>
        <taxon>Eukaryota</taxon>
        <taxon>Metazoa</taxon>
        <taxon>Ecdysozoa</taxon>
        <taxon>Arthropoda</taxon>
        <taxon>Hexapoda</taxon>
        <taxon>Insecta</taxon>
        <taxon>Pterygota</taxon>
        <taxon>Neoptera</taxon>
        <taxon>Endopterygota</taxon>
        <taxon>Lepidoptera</taxon>
        <taxon>Glossata</taxon>
        <taxon>Ditrysia</taxon>
        <taxon>Noctuoidea</taxon>
        <taxon>Erebidae</taxon>
        <taxon>Arctiinae</taxon>
        <taxon>Arctia</taxon>
    </lineage>
</organism>
<evidence type="ECO:0000313" key="2">
    <source>
        <dbReference type="EMBL" id="CAB3243249.1"/>
    </source>
</evidence>
<evidence type="ECO:0000313" key="4">
    <source>
        <dbReference type="Proteomes" id="UP000494256"/>
    </source>
</evidence>
<evidence type="ECO:0000313" key="3">
    <source>
        <dbReference type="Proteomes" id="UP000494106"/>
    </source>
</evidence>
<dbReference type="Proteomes" id="UP000494106">
    <property type="component" value="Unassembled WGS sequence"/>
</dbReference>
<gene>
    <name evidence="2" type="ORF">APLA_LOCUS10290</name>
    <name evidence="1" type="ORF">APLA_LOCUS9354</name>
</gene>
<accession>A0A8S1A7N6</accession>
<protein>
    <submittedName>
        <fullName evidence="1">Uncharacterized protein</fullName>
    </submittedName>
</protein>
<dbReference type="AlphaFoldDB" id="A0A8S1A7N6"/>
<name>A0A8S1A7N6_ARCPL</name>
<reference evidence="3 4" key="1">
    <citation type="submission" date="2020-04" db="EMBL/GenBank/DDBJ databases">
        <authorList>
            <person name="Wallbank WR R."/>
            <person name="Pardo Diaz C."/>
            <person name="Kozak K."/>
            <person name="Martin S."/>
            <person name="Jiggins C."/>
            <person name="Moest M."/>
            <person name="Warren A I."/>
            <person name="Byers J.R.P. K."/>
            <person name="Montejo-Kovacevich G."/>
            <person name="Yen C E."/>
        </authorList>
    </citation>
    <scope>NUCLEOTIDE SEQUENCE [LARGE SCALE GENOMIC DNA]</scope>
</reference>
<dbReference type="EMBL" id="CADEBD010000314">
    <property type="protein sequence ID" value="CAB3243249.1"/>
    <property type="molecule type" value="Genomic_DNA"/>
</dbReference>
<keyword evidence="3" id="KW-1185">Reference proteome</keyword>
<evidence type="ECO:0000313" key="1">
    <source>
        <dbReference type="EMBL" id="CAB3243132.1"/>
    </source>
</evidence>
<proteinExistence type="predicted"/>
<comment type="caution">
    <text evidence="1">The sequence shown here is derived from an EMBL/GenBank/DDBJ whole genome shotgun (WGS) entry which is preliminary data.</text>
</comment>
<dbReference type="Proteomes" id="UP000494256">
    <property type="component" value="Unassembled WGS sequence"/>
</dbReference>
<dbReference type="EMBL" id="CADEBC010000519">
    <property type="protein sequence ID" value="CAB3243132.1"/>
    <property type="molecule type" value="Genomic_DNA"/>
</dbReference>